<dbReference type="RefSeq" id="WP_068751164.1">
    <property type="nucleotide sequence ID" value="NZ_LR214441.1"/>
</dbReference>
<evidence type="ECO:0000313" key="1">
    <source>
        <dbReference type="EMBL" id="OCL34481.1"/>
    </source>
</evidence>
<name>A0A1C0AMA9_9ACTN</name>
<gene>
    <name evidence="1" type="ORF">BCR15_01890</name>
</gene>
<dbReference type="AlphaFoldDB" id="A0A1C0AMA9"/>
<comment type="caution">
    <text evidence="1">The sequence shown here is derived from an EMBL/GenBank/DDBJ whole genome shotgun (WGS) entry which is preliminary data.</text>
</comment>
<reference evidence="2" key="1">
    <citation type="submission" date="2016-07" db="EMBL/GenBank/DDBJ databases">
        <authorList>
            <person name="Florea S."/>
            <person name="Webb J.S."/>
            <person name="Jaromczyk J."/>
            <person name="Schardl C.L."/>
        </authorList>
    </citation>
    <scope>NUCLEOTIDE SEQUENCE [LARGE SCALE GENOMIC DNA]</scope>
    <source>
        <strain evidence="2">IPBSL-7</strain>
    </source>
</reference>
<dbReference type="EMBL" id="MBQD01000020">
    <property type="protein sequence ID" value="OCL34481.1"/>
    <property type="molecule type" value="Genomic_DNA"/>
</dbReference>
<accession>A0A1C0AMA9</accession>
<proteinExistence type="predicted"/>
<organism evidence="1 2">
    <name type="scientific">Tessaracoccus lapidicaptus</name>
    <dbReference type="NCBI Taxonomy" id="1427523"/>
    <lineage>
        <taxon>Bacteria</taxon>
        <taxon>Bacillati</taxon>
        <taxon>Actinomycetota</taxon>
        <taxon>Actinomycetes</taxon>
        <taxon>Propionibacteriales</taxon>
        <taxon>Propionibacteriaceae</taxon>
        <taxon>Tessaracoccus</taxon>
    </lineage>
</organism>
<dbReference type="Proteomes" id="UP000093501">
    <property type="component" value="Unassembled WGS sequence"/>
</dbReference>
<sequence>MEFDLILKPLSTLATPLFLRLGQELQSKVLKNQADGGTPDQRFAAYERLRRSCVEIRTVLDILWSLPVDLLGSLISLPLRFRLLHQLPAMGAAVNDAFLGVAVVGRPEVLESTMQLAEALQATLRAQERAAGSSKGRRRRKGRTDWSGFDEALADFVACCRSDLGIRAADKK</sequence>
<evidence type="ECO:0000313" key="2">
    <source>
        <dbReference type="Proteomes" id="UP000093501"/>
    </source>
</evidence>
<keyword evidence="2" id="KW-1185">Reference proteome</keyword>
<protein>
    <submittedName>
        <fullName evidence="1">Uncharacterized protein</fullName>
    </submittedName>
</protein>